<dbReference type="InterPro" id="IPR001810">
    <property type="entry name" value="F-box_dom"/>
</dbReference>
<dbReference type="PROSITE" id="PS50181">
    <property type="entry name" value="FBOX"/>
    <property type="match status" value="1"/>
</dbReference>
<name>A0A6A6RBK8_9PEZI</name>
<dbReference type="Proteomes" id="UP000799750">
    <property type="component" value="Unassembled WGS sequence"/>
</dbReference>
<dbReference type="Gene3D" id="3.80.10.10">
    <property type="entry name" value="Ribonuclease Inhibitor"/>
    <property type="match status" value="1"/>
</dbReference>
<dbReference type="EMBL" id="MU004182">
    <property type="protein sequence ID" value="KAF2501123.1"/>
    <property type="molecule type" value="Genomic_DNA"/>
</dbReference>
<dbReference type="InterPro" id="IPR032675">
    <property type="entry name" value="LRR_dom_sf"/>
</dbReference>
<sequence>MKSSTLLALPPELLVHILSFLPVKSLLKFSETSHASHALATSSLHTLSLSIHTTRIGGIMSRLGATTLPIPKDTASAFASARNPLSASLAESIPRSSRSSQSSFALAEDSILHCDPHAVHVLIPDAHTFDPSTLLAFHNALISSVITRHKTTLRHLDLSLWSLTPQIAHALKALPALRTLSLRIEDPHARSTSRRIRLAHRLEECVAWDILAEDAGWAAALRALRIDGAQIGTAQLGRILSCNRLCRELWVCKCHNVDRGVWRYLGGEWKGRKGLQVLGVLKSFVDVEEEDLRFIGGLDGLKFLALQGCNGPDNDVFDERNRDVWHIPELIPPQPSSRGSSVPAFIEVDPAYQAALNIA</sequence>
<dbReference type="Pfam" id="PF12937">
    <property type="entry name" value="F-box-like"/>
    <property type="match status" value="1"/>
</dbReference>
<dbReference type="Gene3D" id="1.20.1280.50">
    <property type="match status" value="1"/>
</dbReference>
<evidence type="ECO:0000313" key="2">
    <source>
        <dbReference type="EMBL" id="KAF2501123.1"/>
    </source>
</evidence>
<evidence type="ECO:0000313" key="3">
    <source>
        <dbReference type="Proteomes" id="UP000799750"/>
    </source>
</evidence>
<dbReference type="SUPFAM" id="SSF81383">
    <property type="entry name" value="F-box domain"/>
    <property type="match status" value="1"/>
</dbReference>
<reference evidence="2" key="1">
    <citation type="journal article" date="2020" name="Stud. Mycol.">
        <title>101 Dothideomycetes genomes: a test case for predicting lifestyles and emergence of pathogens.</title>
        <authorList>
            <person name="Haridas S."/>
            <person name="Albert R."/>
            <person name="Binder M."/>
            <person name="Bloem J."/>
            <person name="Labutti K."/>
            <person name="Salamov A."/>
            <person name="Andreopoulos B."/>
            <person name="Baker S."/>
            <person name="Barry K."/>
            <person name="Bills G."/>
            <person name="Bluhm B."/>
            <person name="Cannon C."/>
            <person name="Castanera R."/>
            <person name="Culley D."/>
            <person name="Daum C."/>
            <person name="Ezra D."/>
            <person name="Gonzalez J."/>
            <person name="Henrissat B."/>
            <person name="Kuo A."/>
            <person name="Liang C."/>
            <person name="Lipzen A."/>
            <person name="Lutzoni F."/>
            <person name="Magnuson J."/>
            <person name="Mondo S."/>
            <person name="Nolan M."/>
            <person name="Ohm R."/>
            <person name="Pangilinan J."/>
            <person name="Park H.-J."/>
            <person name="Ramirez L."/>
            <person name="Alfaro M."/>
            <person name="Sun H."/>
            <person name="Tritt A."/>
            <person name="Yoshinaga Y."/>
            <person name="Zwiers L.-H."/>
            <person name="Turgeon B."/>
            <person name="Goodwin S."/>
            <person name="Spatafora J."/>
            <person name="Crous P."/>
            <person name="Grigoriev I."/>
        </authorList>
    </citation>
    <scope>NUCLEOTIDE SEQUENCE</scope>
    <source>
        <strain evidence="2">CBS 269.34</strain>
    </source>
</reference>
<proteinExistence type="predicted"/>
<gene>
    <name evidence="2" type="ORF">BU16DRAFT_533833</name>
</gene>
<keyword evidence="3" id="KW-1185">Reference proteome</keyword>
<dbReference type="SUPFAM" id="SSF52047">
    <property type="entry name" value="RNI-like"/>
    <property type="match status" value="1"/>
</dbReference>
<feature type="domain" description="F-box" evidence="1">
    <location>
        <begin position="3"/>
        <end position="49"/>
    </location>
</feature>
<dbReference type="CDD" id="cd09917">
    <property type="entry name" value="F-box_SF"/>
    <property type="match status" value="1"/>
</dbReference>
<dbReference type="AlphaFoldDB" id="A0A6A6RBK8"/>
<protein>
    <recommendedName>
        <fullName evidence="1">F-box domain-containing protein</fullName>
    </recommendedName>
</protein>
<dbReference type="OrthoDB" id="5425556at2759"/>
<organism evidence="2 3">
    <name type="scientific">Lophium mytilinum</name>
    <dbReference type="NCBI Taxonomy" id="390894"/>
    <lineage>
        <taxon>Eukaryota</taxon>
        <taxon>Fungi</taxon>
        <taxon>Dikarya</taxon>
        <taxon>Ascomycota</taxon>
        <taxon>Pezizomycotina</taxon>
        <taxon>Dothideomycetes</taxon>
        <taxon>Pleosporomycetidae</taxon>
        <taxon>Mytilinidiales</taxon>
        <taxon>Mytilinidiaceae</taxon>
        <taxon>Lophium</taxon>
    </lineage>
</organism>
<dbReference type="InterPro" id="IPR036047">
    <property type="entry name" value="F-box-like_dom_sf"/>
</dbReference>
<evidence type="ECO:0000259" key="1">
    <source>
        <dbReference type="PROSITE" id="PS50181"/>
    </source>
</evidence>
<accession>A0A6A6RBK8</accession>